<evidence type="ECO:0000313" key="1">
    <source>
        <dbReference type="EMBL" id="CAD7272450.1"/>
    </source>
</evidence>
<keyword evidence="2" id="KW-1185">Reference proteome</keyword>
<dbReference type="EMBL" id="CAJPEX010000032">
    <property type="protein sequence ID" value="CAG0912602.1"/>
    <property type="molecule type" value="Genomic_DNA"/>
</dbReference>
<dbReference type="OrthoDB" id="47007at2759"/>
<dbReference type="PANTHER" id="PTHR43975:SF2">
    <property type="entry name" value="EG:BACR7A4.14 PROTEIN-RELATED"/>
    <property type="match status" value="1"/>
</dbReference>
<dbReference type="Pfam" id="PF13561">
    <property type="entry name" value="adh_short_C2"/>
    <property type="match status" value="1"/>
</dbReference>
<proteinExistence type="predicted"/>
<name>A0A7R9BED7_9CRUS</name>
<evidence type="ECO:0000313" key="2">
    <source>
        <dbReference type="Proteomes" id="UP000678499"/>
    </source>
</evidence>
<gene>
    <name evidence="1" type="ORF">NMOB1V02_LOCUS380</name>
</gene>
<reference evidence="1" key="1">
    <citation type="submission" date="2020-11" db="EMBL/GenBank/DDBJ databases">
        <authorList>
            <person name="Tran Van P."/>
        </authorList>
    </citation>
    <scope>NUCLEOTIDE SEQUENCE</scope>
</reference>
<dbReference type="Proteomes" id="UP000678499">
    <property type="component" value="Unassembled WGS sequence"/>
</dbReference>
<dbReference type="InterPro" id="IPR036291">
    <property type="entry name" value="NAD(P)-bd_dom_sf"/>
</dbReference>
<dbReference type="InterPro" id="IPR002347">
    <property type="entry name" value="SDR_fam"/>
</dbReference>
<accession>A0A7R9BED7</accession>
<dbReference type="AlphaFoldDB" id="A0A7R9BED7"/>
<dbReference type="Gene3D" id="3.40.50.720">
    <property type="entry name" value="NAD(P)-binding Rossmann-like Domain"/>
    <property type="match status" value="1"/>
</dbReference>
<protein>
    <submittedName>
        <fullName evidence="1">Uncharacterized protein</fullName>
    </submittedName>
</protein>
<dbReference type="SUPFAM" id="SSF51735">
    <property type="entry name" value="NAD(P)-binding Rossmann-fold domains"/>
    <property type="match status" value="1"/>
</dbReference>
<dbReference type="EMBL" id="OA882069">
    <property type="protein sequence ID" value="CAD7272450.1"/>
    <property type="molecule type" value="Genomic_DNA"/>
</dbReference>
<dbReference type="PRINTS" id="PR00081">
    <property type="entry name" value="GDHRDH"/>
</dbReference>
<dbReference type="PANTHER" id="PTHR43975">
    <property type="entry name" value="ZGC:101858"/>
    <property type="match status" value="1"/>
</dbReference>
<organism evidence="1">
    <name type="scientific">Notodromas monacha</name>
    <dbReference type="NCBI Taxonomy" id="399045"/>
    <lineage>
        <taxon>Eukaryota</taxon>
        <taxon>Metazoa</taxon>
        <taxon>Ecdysozoa</taxon>
        <taxon>Arthropoda</taxon>
        <taxon>Crustacea</taxon>
        <taxon>Oligostraca</taxon>
        <taxon>Ostracoda</taxon>
        <taxon>Podocopa</taxon>
        <taxon>Podocopida</taxon>
        <taxon>Cypridocopina</taxon>
        <taxon>Cypridoidea</taxon>
        <taxon>Cyprididae</taxon>
        <taxon>Notodromas</taxon>
    </lineage>
</organism>
<sequence length="159" mass="17203">MGFECCLVQVVGDVAKREDLESYVNKGLHKFGRLDVLMAPFLAYSISKAALDHMIRNVAMDVAKDGVRANCVSPGMIYTEIFKRVGTLPAAKVSYETVTKLAATTHPMGRCGNVHEAAKAIAFLASEDASFITGETLRVDGGAAVYQSKIVHHDENELV</sequence>